<comment type="subcellular location">
    <subcellularLocation>
        <location evidence="1">Peroxisome</location>
    </subcellularLocation>
</comment>
<dbReference type="SUPFAM" id="SSF56801">
    <property type="entry name" value="Acetyl-CoA synthetase-like"/>
    <property type="match status" value="1"/>
</dbReference>
<dbReference type="GO" id="GO:0005777">
    <property type="term" value="C:peroxisome"/>
    <property type="evidence" value="ECO:0007669"/>
    <property type="project" value="UniProtKB-SubCell"/>
</dbReference>
<protein>
    <submittedName>
        <fullName evidence="6">CSON006986 protein</fullName>
    </submittedName>
</protein>
<evidence type="ECO:0000256" key="3">
    <source>
        <dbReference type="ARBA" id="ARBA00022598"/>
    </source>
</evidence>
<evidence type="ECO:0000313" key="6">
    <source>
        <dbReference type="EMBL" id="SSX33821.1"/>
    </source>
</evidence>
<comment type="similarity">
    <text evidence="2">Belongs to the ATP-dependent AMP-binding enzyme family.</text>
</comment>
<reference evidence="6" key="1">
    <citation type="submission" date="2018-07" db="EMBL/GenBank/DDBJ databases">
        <authorList>
            <person name="Quirk P.G."/>
            <person name="Krulwich T.A."/>
        </authorList>
    </citation>
    <scope>NUCLEOTIDE SEQUENCE</scope>
</reference>
<proteinExistence type="inferred from homology"/>
<dbReference type="PANTHER" id="PTHR24096">
    <property type="entry name" value="LONG-CHAIN-FATTY-ACID--COA LIGASE"/>
    <property type="match status" value="1"/>
</dbReference>
<organism evidence="6">
    <name type="scientific">Culicoides sonorensis</name>
    <name type="common">Biting midge</name>
    <dbReference type="NCBI Taxonomy" id="179676"/>
    <lineage>
        <taxon>Eukaryota</taxon>
        <taxon>Metazoa</taxon>
        <taxon>Ecdysozoa</taxon>
        <taxon>Arthropoda</taxon>
        <taxon>Hexapoda</taxon>
        <taxon>Insecta</taxon>
        <taxon>Pterygota</taxon>
        <taxon>Neoptera</taxon>
        <taxon>Endopterygota</taxon>
        <taxon>Diptera</taxon>
        <taxon>Nematocera</taxon>
        <taxon>Chironomoidea</taxon>
        <taxon>Ceratopogonidae</taxon>
        <taxon>Ceratopogoninae</taxon>
        <taxon>Culicoides</taxon>
        <taxon>Monoculicoides</taxon>
    </lineage>
</organism>
<dbReference type="Pfam" id="PF00501">
    <property type="entry name" value="AMP-binding"/>
    <property type="match status" value="1"/>
</dbReference>
<keyword evidence="4" id="KW-0576">Peroxisome</keyword>
<dbReference type="InterPro" id="IPR042099">
    <property type="entry name" value="ANL_N_sf"/>
</dbReference>
<keyword evidence="3" id="KW-0436">Ligase</keyword>
<feature type="domain" description="AMP-dependent synthetase/ligase" evidence="5">
    <location>
        <begin position="52"/>
        <end position="145"/>
    </location>
</feature>
<dbReference type="VEuPathDB" id="VectorBase:CSON006986"/>
<accession>A0A336MWB7</accession>
<dbReference type="Gene3D" id="3.40.50.12780">
    <property type="entry name" value="N-terminal domain of ligase-like"/>
    <property type="match status" value="1"/>
</dbReference>
<evidence type="ECO:0000256" key="4">
    <source>
        <dbReference type="ARBA" id="ARBA00023140"/>
    </source>
</evidence>
<sequence>MSYNAETRVWSGPNDPYLYGNQGIGEAIFEFMNDNPDHMMEIRDNEDEVFLCEKMNSMAIRIAENLSVKGLKPGQNIALVLKNHSIDSPILIACAFVGAVICVIPHDLTVEKYRRILNEIKPKMVIITEKSLAKQLLSASIVANVPSQFYIQDNSLSTCFELRDLTEFQVQGTEEFKIYKCANPENEVAMILISNHNGNSFNGNGNGLKIVNVTHKMIMRGIKQDDLFSNTIMSASNFSHPLEVVRALTAYMTPITRIISNSNEFSAAIFLHSIRKNDVTNLFLDLTEQNSLHFIEYLQKTEFVVRGLEKVTFFGNEFNEKVSKLNFPNAKISFEFIMEELGGSVFIQKIQNNRSESMGKLTSHIKAKIISENGYSYDPDEVGIGELLIGSNFMLPGYLNFPLKNAKKFTEDRFFRTGLYGYFDNAGEFYLIETKKSPIKGRYSK</sequence>
<gene>
    <name evidence="6" type="primary">CSON006986</name>
</gene>
<dbReference type="EMBL" id="UFQT01002633">
    <property type="protein sequence ID" value="SSX33821.1"/>
    <property type="molecule type" value="Genomic_DNA"/>
</dbReference>
<evidence type="ECO:0000256" key="2">
    <source>
        <dbReference type="ARBA" id="ARBA00006432"/>
    </source>
</evidence>
<dbReference type="AlphaFoldDB" id="A0A336MWB7"/>
<evidence type="ECO:0000259" key="5">
    <source>
        <dbReference type="Pfam" id="PF00501"/>
    </source>
</evidence>
<name>A0A336MWB7_CULSO</name>
<dbReference type="PANTHER" id="PTHR24096:SF149">
    <property type="entry name" value="AMP-BINDING DOMAIN-CONTAINING PROTEIN-RELATED"/>
    <property type="match status" value="1"/>
</dbReference>
<dbReference type="GO" id="GO:0016405">
    <property type="term" value="F:CoA-ligase activity"/>
    <property type="evidence" value="ECO:0007669"/>
    <property type="project" value="TreeGrafter"/>
</dbReference>
<dbReference type="InterPro" id="IPR000873">
    <property type="entry name" value="AMP-dep_synth/lig_dom"/>
</dbReference>
<evidence type="ECO:0000256" key="1">
    <source>
        <dbReference type="ARBA" id="ARBA00004275"/>
    </source>
</evidence>